<gene>
    <name evidence="1" type="ordered locus">SACOL2372</name>
</gene>
<dbReference type="Proteomes" id="UP000000530">
    <property type="component" value="Chromosome"/>
</dbReference>
<dbReference type="AlphaFoldDB" id="A0A0H2WX45"/>
<proteinExistence type="predicted"/>
<organism evidence="1 2">
    <name type="scientific">Staphylococcus aureus (strain COL)</name>
    <dbReference type="NCBI Taxonomy" id="93062"/>
    <lineage>
        <taxon>Bacteria</taxon>
        <taxon>Bacillati</taxon>
        <taxon>Bacillota</taxon>
        <taxon>Bacilli</taxon>
        <taxon>Bacillales</taxon>
        <taxon>Staphylococcaceae</taxon>
        <taxon>Staphylococcus</taxon>
    </lineage>
</organism>
<dbReference type="EMBL" id="CP000046">
    <property type="protein sequence ID" value="AAW37198.1"/>
    <property type="molecule type" value="Genomic_DNA"/>
</dbReference>
<name>A0A0H2WX45_STAAC</name>
<evidence type="ECO:0000313" key="1">
    <source>
        <dbReference type="EMBL" id="AAW37198.1"/>
    </source>
</evidence>
<reference evidence="1 2" key="1">
    <citation type="journal article" date="2005" name="J. Bacteriol.">
        <title>Insights on evolution of virulence and resistance from the complete genome analysis of an early methicillin-resistant Staphylococcus aureus strain and a biofilm-producing methicillin-resistant Staphylococcus epidermidis strain.</title>
        <authorList>
            <person name="Gill S.R."/>
            <person name="Fouts D.E."/>
            <person name="Archer G.L."/>
            <person name="Mongodin E.F."/>
            <person name="Deboy R.T."/>
            <person name="Ravel J."/>
            <person name="Paulsen I.T."/>
            <person name="Kolonay J.F."/>
            <person name="Brinkac L."/>
            <person name="Beanan M."/>
            <person name="Dodson R.J."/>
            <person name="Daugherty S.C."/>
            <person name="Madupu R."/>
            <person name="Angiuoli S.V."/>
            <person name="Durkin A.S."/>
            <person name="Haft D.H."/>
            <person name="Vamathevan J."/>
            <person name="Khouri H."/>
            <person name="Utterback T."/>
            <person name="Lee C."/>
            <person name="Dimitrov G."/>
            <person name="Jiang L."/>
            <person name="Qin H."/>
            <person name="Weidman J."/>
            <person name="Tran K."/>
            <person name="Kang K."/>
            <person name="Hance I.R."/>
            <person name="Nelson K.E."/>
            <person name="Fraser C.M."/>
        </authorList>
    </citation>
    <scope>NUCLEOTIDE SEQUENCE [LARGE SCALE GENOMIC DNA]</scope>
    <source>
        <strain evidence="1 2">COL</strain>
    </source>
</reference>
<accession>A0A0H2WX45</accession>
<dbReference type="SMR" id="A0A0H2WX45"/>
<evidence type="ECO:0000313" key="2">
    <source>
        <dbReference type="Proteomes" id="UP000000530"/>
    </source>
</evidence>
<protein>
    <submittedName>
        <fullName evidence="1">Uncharacterized protein</fullName>
    </submittedName>
</protein>
<dbReference type="HOGENOM" id="CLU_3405548_0_0_9"/>
<dbReference type="KEGG" id="sac:SACOL2372"/>
<sequence>MTKKRRYDTTEFGLAHSMTAKITLHQALYK</sequence>